<organism evidence="2">
    <name type="scientific">Trypanosoma brucei equiperdum</name>
    <dbReference type="NCBI Taxonomy" id="630700"/>
    <lineage>
        <taxon>Eukaryota</taxon>
        <taxon>Discoba</taxon>
        <taxon>Euglenozoa</taxon>
        <taxon>Kinetoplastea</taxon>
        <taxon>Metakinetoplastina</taxon>
        <taxon>Trypanosomatida</taxon>
        <taxon>Trypanosomatidae</taxon>
        <taxon>Trypanosoma</taxon>
    </lineage>
</organism>
<comment type="caution">
    <text evidence="2">The sequence shown here is derived from an EMBL/GenBank/DDBJ whole genome shotgun (WGS) entry which is preliminary data.</text>
</comment>
<evidence type="ECO:0000256" key="1">
    <source>
        <dbReference type="SAM" id="Phobius"/>
    </source>
</evidence>
<keyword evidence="1" id="KW-0812">Transmembrane</keyword>
<evidence type="ECO:0000313" key="2">
    <source>
        <dbReference type="EMBL" id="RHW72091.1"/>
    </source>
</evidence>
<proteinExistence type="predicted"/>
<feature type="transmembrane region" description="Helical" evidence="1">
    <location>
        <begin position="53"/>
        <end position="71"/>
    </location>
</feature>
<dbReference type="EMBL" id="QSBY01000006">
    <property type="protein sequence ID" value="RHW72091.1"/>
    <property type="molecule type" value="Genomic_DNA"/>
</dbReference>
<protein>
    <submittedName>
        <fullName evidence="2">Uncharacterized protein</fullName>
    </submittedName>
</protein>
<reference evidence="2" key="1">
    <citation type="submission" date="2018-09" db="EMBL/GenBank/DDBJ databases">
        <title>whole genome sequence of T. equiperdum IVM-t1 strain.</title>
        <authorList>
            <person name="Suganuma K."/>
        </authorList>
    </citation>
    <scope>NUCLEOTIDE SEQUENCE [LARGE SCALE GENOMIC DNA]</scope>
    <source>
        <strain evidence="2">IVM-t1</strain>
    </source>
</reference>
<keyword evidence="1" id="KW-1133">Transmembrane helix</keyword>
<sequence length="183" mass="20704">MPVTSFNNRHSIVDEATAAFMLCATEVKRMWGEQSFIAKLCAILMKHWRTRRCMLFLVAWIAFMGCCYGLRSRLKRLLLFSTDQTDEEKDFPEEGTISEGSCSVCENQCIEVGENSFSDVLYGSEWPRFEGAIPNEKVKSLLGDDFDPTDQFDATFNHFLASQSGRCDGDDTEECGSKRESGE</sequence>
<name>A0A3L6L951_9TRYP</name>
<gene>
    <name evidence="2" type="ORF">DPX39_060034000</name>
</gene>
<dbReference type="AlphaFoldDB" id="A0A3L6L951"/>
<dbReference type="Proteomes" id="UP000266743">
    <property type="component" value="Chromosome 6"/>
</dbReference>
<accession>A0A3L6L951</accession>
<keyword evidence="1" id="KW-0472">Membrane</keyword>